<keyword evidence="9" id="KW-0472">Membrane</keyword>
<feature type="compositionally biased region" description="Acidic residues" evidence="8">
    <location>
        <begin position="419"/>
        <end position="433"/>
    </location>
</feature>
<dbReference type="GO" id="GO:0004674">
    <property type="term" value="F:protein serine/threonine kinase activity"/>
    <property type="evidence" value="ECO:0007669"/>
    <property type="project" value="UniProtKB-KW"/>
</dbReference>
<keyword evidence="5 11" id="KW-0418">Kinase</keyword>
<name>A0A9X3NKE2_9ACTN</name>
<feature type="compositionally biased region" description="Basic and acidic residues" evidence="8">
    <location>
        <begin position="284"/>
        <end position="294"/>
    </location>
</feature>
<dbReference type="InterPro" id="IPR011009">
    <property type="entry name" value="Kinase-like_dom_sf"/>
</dbReference>
<dbReference type="PROSITE" id="PS50011">
    <property type="entry name" value="PROTEIN_KINASE_DOM"/>
    <property type="match status" value="1"/>
</dbReference>
<feature type="compositionally biased region" description="Polar residues" evidence="8">
    <location>
        <begin position="375"/>
        <end position="384"/>
    </location>
</feature>
<keyword evidence="12" id="KW-1185">Reference proteome</keyword>
<dbReference type="Gene3D" id="3.40.1000.10">
    <property type="entry name" value="Mog1/PsbP, alpha/beta/alpha sandwich"/>
    <property type="match status" value="1"/>
</dbReference>
<dbReference type="Gene3D" id="3.30.200.20">
    <property type="entry name" value="Phosphorylase Kinase, domain 1"/>
    <property type="match status" value="1"/>
</dbReference>
<dbReference type="Pfam" id="PF00069">
    <property type="entry name" value="Pkinase"/>
    <property type="match status" value="1"/>
</dbReference>
<dbReference type="CDD" id="cd14014">
    <property type="entry name" value="STKc_PknB_like"/>
    <property type="match status" value="1"/>
</dbReference>
<feature type="binding site" evidence="7">
    <location>
        <position position="45"/>
    </location>
    <ligand>
        <name>ATP</name>
        <dbReference type="ChEBI" id="CHEBI:30616"/>
    </ligand>
</feature>
<proteinExistence type="predicted"/>
<keyword evidence="9" id="KW-1133">Transmembrane helix</keyword>
<dbReference type="SMART" id="SM00220">
    <property type="entry name" value="S_TKc"/>
    <property type="match status" value="1"/>
</dbReference>
<dbReference type="PROSITE" id="PS00107">
    <property type="entry name" value="PROTEIN_KINASE_ATP"/>
    <property type="match status" value="1"/>
</dbReference>
<evidence type="ECO:0000256" key="6">
    <source>
        <dbReference type="ARBA" id="ARBA00022840"/>
    </source>
</evidence>
<comment type="caution">
    <text evidence="11">The sequence shown here is derived from an EMBL/GenBank/DDBJ whole genome shotgun (WGS) entry which is preliminary data.</text>
</comment>
<dbReference type="PROSITE" id="PS00108">
    <property type="entry name" value="PROTEIN_KINASE_ST"/>
    <property type="match status" value="1"/>
</dbReference>
<dbReference type="GO" id="GO:0005524">
    <property type="term" value="F:ATP binding"/>
    <property type="evidence" value="ECO:0007669"/>
    <property type="project" value="UniProtKB-UniRule"/>
</dbReference>
<keyword evidence="4 7" id="KW-0547">Nucleotide-binding</keyword>
<evidence type="ECO:0000256" key="8">
    <source>
        <dbReference type="SAM" id="MobiDB-lite"/>
    </source>
</evidence>
<dbReference type="EMBL" id="JAJAQC010000017">
    <property type="protein sequence ID" value="MDA0565112.1"/>
    <property type="molecule type" value="Genomic_DNA"/>
</dbReference>
<dbReference type="Proteomes" id="UP001140076">
    <property type="component" value="Unassembled WGS sequence"/>
</dbReference>
<evidence type="ECO:0000256" key="9">
    <source>
        <dbReference type="SAM" id="Phobius"/>
    </source>
</evidence>
<gene>
    <name evidence="11" type="ORF">LG943_12385</name>
</gene>
<dbReference type="EC" id="2.7.11.1" evidence="1"/>
<dbReference type="InterPro" id="IPR008271">
    <property type="entry name" value="Ser/Thr_kinase_AS"/>
</dbReference>
<evidence type="ECO:0000313" key="12">
    <source>
        <dbReference type="Proteomes" id="UP001140076"/>
    </source>
</evidence>
<dbReference type="InterPro" id="IPR017441">
    <property type="entry name" value="Protein_kinase_ATP_BS"/>
</dbReference>
<evidence type="ECO:0000256" key="3">
    <source>
        <dbReference type="ARBA" id="ARBA00022679"/>
    </source>
</evidence>
<keyword evidence="9" id="KW-0812">Transmembrane</keyword>
<dbReference type="InterPro" id="IPR000719">
    <property type="entry name" value="Prot_kinase_dom"/>
</dbReference>
<dbReference type="PANTHER" id="PTHR43289:SF6">
    <property type="entry name" value="SERINE_THREONINE-PROTEIN KINASE NEKL-3"/>
    <property type="match status" value="1"/>
</dbReference>
<evidence type="ECO:0000259" key="10">
    <source>
        <dbReference type="PROSITE" id="PS50011"/>
    </source>
</evidence>
<dbReference type="RefSeq" id="WP_270072392.1">
    <property type="nucleotide sequence ID" value="NZ_JAJAQC010000017.1"/>
</dbReference>
<evidence type="ECO:0000256" key="2">
    <source>
        <dbReference type="ARBA" id="ARBA00022527"/>
    </source>
</evidence>
<evidence type="ECO:0000256" key="1">
    <source>
        <dbReference type="ARBA" id="ARBA00012513"/>
    </source>
</evidence>
<reference evidence="11" key="1">
    <citation type="submission" date="2021-10" db="EMBL/GenBank/DDBJ databases">
        <title>Streptomonospora sp. nov., isolated from mangrove soil.</title>
        <authorList>
            <person name="Chen X."/>
            <person name="Ge X."/>
            <person name="Liu W."/>
        </authorList>
    </citation>
    <scope>NUCLEOTIDE SEQUENCE</scope>
    <source>
        <strain evidence="11">S1-112</strain>
    </source>
</reference>
<evidence type="ECO:0000313" key="11">
    <source>
        <dbReference type="EMBL" id="MDA0565112.1"/>
    </source>
</evidence>
<protein>
    <recommendedName>
        <fullName evidence="1">non-specific serine/threonine protein kinase</fullName>
        <ecNumber evidence="1">2.7.11.1</ecNumber>
    </recommendedName>
</protein>
<feature type="region of interest" description="Disordered" evidence="8">
    <location>
        <begin position="274"/>
        <end position="342"/>
    </location>
</feature>
<evidence type="ECO:0000256" key="4">
    <source>
        <dbReference type="ARBA" id="ARBA00022741"/>
    </source>
</evidence>
<accession>A0A9X3NKE2</accession>
<evidence type="ECO:0000256" key="7">
    <source>
        <dbReference type="PROSITE-ProRule" id="PRU10141"/>
    </source>
</evidence>
<feature type="domain" description="Protein kinase" evidence="10">
    <location>
        <begin position="16"/>
        <end position="274"/>
    </location>
</feature>
<feature type="compositionally biased region" description="Low complexity" evidence="8">
    <location>
        <begin position="402"/>
        <end position="412"/>
    </location>
</feature>
<dbReference type="AlphaFoldDB" id="A0A9X3NKE2"/>
<evidence type="ECO:0000256" key="5">
    <source>
        <dbReference type="ARBA" id="ARBA00022777"/>
    </source>
</evidence>
<keyword evidence="2" id="KW-0723">Serine/threonine-protein kinase</keyword>
<feature type="compositionally biased region" description="Low complexity" evidence="8">
    <location>
        <begin position="274"/>
        <end position="283"/>
    </location>
</feature>
<dbReference type="Gene3D" id="1.10.510.10">
    <property type="entry name" value="Transferase(Phosphotransferase) domain 1"/>
    <property type="match status" value="1"/>
</dbReference>
<sequence>MTNEHSGPGRLLSGRYRLSELIGEGGMGRVWEGVDELLDRPVAIKELIIPPQLPRDEVEVLRTRMLREARSAAQLSHPNIITVFDVVEIDDRPWIVMELVRGTSLSDVIKSEGPLPPGRVARIGLQVAAALAVAHERGIVHRDIKPANVLIARGDRAVLTDFGIARLEGTTNLTSTGLLVGSPSYLAPEQAHGNRATPATDMWSLGVTLFQATEGRTPFQRPTPMATLTAIVTAEVPSPQAAGPLTPVIEHLLSKEPDQRPSVHETARMLQEVAQPAGGAAPAADDHATTRAERPAPPPEPAERTTAMPAAPLPPPGGADHHDASIPPGPGPGGPARSGGSRRGPLALAAGALVLVAVVALAAWLGLRSGGSGELTGSEQSPSPEATPEATGGDEAGGGGAAASEPPASSPEGGQGDGGGEDDPELPDMEEHEDQTGFTVDVPEDWPLDRREGTSVYFDIPGGGYLQIDQTDDPRSDALDDWRNQEPSLSQNFSGYELVGIEPVEGEAVEEYVSAADWEFTFDGGDGRMHAVNRAFHTEEKGYALFLVSTEEDFALNQAILDEMTESFEPAEA</sequence>
<dbReference type="PANTHER" id="PTHR43289">
    <property type="entry name" value="MITOGEN-ACTIVATED PROTEIN KINASE KINASE KINASE 20-RELATED"/>
    <property type="match status" value="1"/>
</dbReference>
<keyword evidence="3" id="KW-0808">Transferase</keyword>
<feature type="transmembrane region" description="Helical" evidence="9">
    <location>
        <begin position="346"/>
        <end position="367"/>
    </location>
</feature>
<organism evidence="11 12">
    <name type="scientific">Streptomonospora mangrovi</name>
    <dbReference type="NCBI Taxonomy" id="2883123"/>
    <lineage>
        <taxon>Bacteria</taxon>
        <taxon>Bacillati</taxon>
        <taxon>Actinomycetota</taxon>
        <taxon>Actinomycetes</taxon>
        <taxon>Streptosporangiales</taxon>
        <taxon>Nocardiopsidaceae</taxon>
        <taxon>Streptomonospora</taxon>
    </lineage>
</organism>
<feature type="region of interest" description="Disordered" evidence="8">
    <location>
        <begin position="371"/>
        <end position="448"/>
    </location>
</feature>
<dbReference type="SUPFAM" id="SSF56112">
    <property type="entry name" value="Protein kinase-like (PK-like)"/>
    <property type="match status" value="1"/>
</dbReference>
<keyword evidence="6 7" id="KW-0067">ATP-binding</keyword>